<feature type="coiled-coil region" evidence="1">
    <location>
        <begin position="215"/>
        <end position="264"/>
    </location>
</feature>
<evidence type="ECO:0000313" key="4">
    <source>
        <dbReference type="EMBL" id="BDS06393.1"/>
    </source>
</evidence>
<feature type="transmembrane region" description="Helical" evidence="3">
    <location>
        <begin position="128"/>
        <end position="149"/>
    </location>
</feature>
<gene>
    <name evidence="4" type="ORF">NT6N_14330</name>
</gene>
<sequence length="439" mass="48853">MAEEQTWRAIARRTSRKINFGWWLQVLSTPLLITSLIIACGILILRRELDAMPWMQLVGGAIVALALTGLACWLAARAHFESSKQSLVRIEAAMRLRNALTAADHGIAPWPAVPVMINDGTSWHWKRLLPPMIGAAMIIACGFMIPVHAKSIASDPAQEPSAWSELDTSLDQLDNQEVIQDDYVEEMREKLEKLREQSPDEWFSHSSLEATDTLKQNHAKEQEALKNNLQRAEQNLAELQNGGAKMNEQKKQRLLNEFDEALKKMEQGGMKPNEKLLKQLKKLDPKQLDQLTPEQLDQLRENMRQHAEKLKQQDGGKGDQPGEDDWMNDQEGEGEGEDGDAEKPGKGGINRGPGTAPDVLGAPHADAGKGKLERLKNDNKEQALPGDLLETSDDKHEVDETKQGPTAGGKATAKGKGGDRVWKDSLLPEEKKALKKFFE</sequence>
<dbReference type="AlphaFoldDB" id="A0AAT9FKA4"/>
<keyword evidence="3" id="KW-1133">Transmembrane helix</keyword>
<feature type="compositionally biased region" description="Basic and acidic residues" evidence="2">
    <location>
        <begin position="366"/>
        <end position="381"/>
    </location>
</feature>
<keyword evidence="3" id="KW-0472">Membrane</keyword>
<feature type="compositionally biased region" description="Basic and acidic residues" evidence="2">
    <location>
        <begin position="297"/>
        <end position="317"/>
    </location>
</feature>
<dbReference type="KEGG" id="osu:NT6N_14330"/>
<evidence type="ECO:0000256" key="3">
    <source>
        <dbReference type="SAM" id="Phobius"/>
    </source>
</evidence>
<reference evidence="4" key="1">
    <citation type="submission" date="2024-07" db="EMBL/GenBank/DDBJ databases">
        <title>Complete genome sequence of Verrucomicrobiaceae bacterium NT6N.</title>
        <authorList>
            <person name="Huang C."/>
            <person name="Takami H."/>
            <person name="Hamasaki K."/>
        </authorList>
    </citation>
    <scope>NUCLEOTIDE SEQUENCE</scope>
    <source>
        <strain evidence="4">NT6N</strain>
    </source>
</reference>
<feature type="compositionally biased region" description="Acidic residues" evidence="2">
    <location>
        <begin position="321"/>
        <end position="340"/>
    </location>
</feature>
<name>A0AAT9FKA4_9BACT</name>
<keyword evidence="1" id="KW-0175">Coiled coil</keyword>
<feature type="region of interest" description="Disordered" evidence="2">
    <location>
        <begin position="284"/>
        <end position="421"/>
    </location>
</feature>
<feature type="transmembrane region" description="Helical" evidence="3">
    <location>
        <begin position="20"/>
        <end position="45"/>
    </location>
</feature>
<accession>A0AAT9FKA4</accession>
<feature type="compositionally biased region" description="Low complexity" evidence="2">
    <location>
        <begin position="403"/>
        <end position="414"/>
    </location>
</feature>
<keyword evidence="3" id="KW-0812">Transmembrane</keyword>
<evidence type="ECO:0000256" key="2">
    <source>
        <dbReference type="SAM" id="MobiDB-lite"/>
    </source>
</evidence>
<feature type="compositionally biased region" description="Basic and acidic residues" evidence="2">
    <location>
        <begin position="392"/>
        <end position="402"/>
    </location>
</feature>
<protein>
    <recommendedName>
        <fullName evidence="5">DUF4175 domain-containing protein</fullName>
    </recommendedName>
</protein>
<dbReference type="EMBL" id="AP026866">
    <property type="protein sequence ID" value="BDS06393.1"/>
    <property type="molecule type" value="Genomic_DNA"/>
</dbReference>
<organism evidence="4">
    <name type="scientific">Oceaniferula spumae</name>
    <dbReference type="NCBI Taxonomy" id="2979115"/>
    <lineage>
        <taxon>Bacteria</taxon>
        <taxon>Pseudomonadati</taxon>
        <taxon>Verrucomicrobiota</taxon>
        <taxon>Verrucomicrobiia</taxon>
        <taxon>Verrucomicrobiales</taxon>
        <taxon>Verrucomicrobiaceae</taxon>
        <taxon>Oceaniferula</taxon>
    </lineage>
</organism>
<evidence type="ECO:0008006" key="5">
    <source>
        <dbReference type="Google" id="ProtNLM"/>
    </source>
</evidence>
<evidence type="ECO:0000256" key="1">
    <source>
        <dbReference type="SAM" id="Coils"/>
    </source>
</evidence>
<proteinExistence type="predicted"/>
<feature type="transmembrane region" description="Helical" evidence="3">
    <location>
        <begin position="57"/>
        <end position="76"/>
    </location>
</feature>